<dbReference type="GO" id="GO:0032259">
    <property type="term" value="P:methylation"/>
    <property type="evidence" value="ECO:0007669"/>
    <property type="project" value="UniProtKB-KW"/>
</dbReference>
<protein>
    <submittedName>
        <fullName evidence="3">Class I SAM-dependent methyltransferase</fullName>
    </submittedName>
</protein>
<sequence>MAITLPALTPLQATLWLTLCGRALDNRLPHPILADRMADEIVRKVDYDYKKLRIPSSSAIYIAHRAKKLDEIAQRFLARHPGAVGLDLGAGLDSRALRIAPPPTADWYDIDFPEVIAARRELLPDRATPHGIAADVTDPAWVDALPTGRPAVIVADGLIAFLSEVEMSSLVGRLIEHFPSGEIAFNGYSKFAVWAQKHAPVGEAVRKLTRFPGMDDPRDAERWHPRLRLVKEILLTREPEVAEFPPVLRLMNRLSAPSASWSRKGNVVLHYRF</sequence>
<dbReference type="EMBL" id="JBICRM010000004">
    <property type="protein sequence ID" value="MFG1703276.1"/>
    <property type="molecule type" value="Genomic_DNA"/>
</dbReference>
<dbReference type="Pfam" id="PF04072">
    <property type="entry name" value="LCM"/>
    <property type="match status" value="1"/>
</dbReference>
<dbReference type="Proteomes" id="UP001603978">
    <property type="component" value="Unassembled WGS sequence"/>
</dbReference>
<dbReference type="PANTHER" id="PTHR43619:SF2">
    <property type="entry name" value="S-ADENOSYL-L-METHIONINE-DEPENDENT METHYLTRANSFERASES SUPERFAMILY PROTEIN"/>
    <property type="match status" value="1"/>
</dbReference>
<keyword evidence="1 3" id="KW-0489">Methyltransferase</keyword>
<dbReference type="RefSeq" id="WP_393163870.1">
    <property type="nucleotide sequence ID" value="NZ_JBICRM010000004.1"/>
</dbReference>
<dbReference type="SUPFAM" id="SSF53335">
    <property type="entry name" value="S-adenosyl-L-methionine-dependent methyltransferases"/>
    <property type="match status" value="1"/>
</dbReference>
<evidence type="ECO:0000313" key="4">
    <source>
        <dbReference type="Proteomes" id="UP001603978"/>
    </source>
</evidence>
<comment type="caution">
    <text evidence="3">The sequence shown here is derived from an EMBL/GenBank/DDBJ whole genome shotgun (WGS) entry which is preliminary data.</text>
</comment>
<dbReference type="InterPro" id="IPR007213">
    <property type="entry name" value="Ppm1/Ppm2/Tcmp"/>
</dbReference>
<organism evidence="3 4">
    <name type="scientific">Nonomuraea marmarensis</name>
    <dbReference type="NCBI Taxonomy" id="3351344"/>
    <lineage>
        <taxon>Bacteria</taxon>
        <taxon>Bacillati</taxon>
        <taxon>Actinomycetota</taxon>
        <taxon>Actinomycetes</taxon>
        <taxon>Streptosporangiales</taxon>
        <taxon>Streptosporangiaceae</taxon>
        <taxon>Nonomuraea</taxon>
    </lineage>
</organism>
<dbReference type="PANTHER" id="PTHR43619">
    <property type="entry name" value="S-ADENOSYL-L-METHIONINE-DEPENDENT METHYLTRANSFERASE YKTD-RELATED"/>
    <property type="match status" value="1"/>
</dbReference>
<evidence type="ECO:0000256" key="2">
    <source>
        <dbReference type="ARBA" id="ARBA00022679"/>
    </source>
</evidence>
<evidence type="ECO:0000256" key="1">
    <source>
        <dbReference type="ARBA" id="ARBA00022603"/>
    </source>
</evidence>
<gene>
    <name evidence="3" type="ORF">ACFLIM_08785</name>
</gene>
<dbReference type="PIRSF" id="PIRSF028177">
    <property type="entry name" value="Polyketide_synth_Omtfrase_TcmP"/>
    <property type="match status" value="1"/>
</dbReference>
<accession>A0ABW7A7F8</accession>
<dbReference type="InterPro" id="IPR029063">
    <property type="entry name" value="SAM-dependent_MTases_sf"/>
</dbReference>
<reference evidence="3 4" key="1">
    <citation type="submission" date="2024-10" db="EMBL/GenBank/DDBJ databases">
        <authorList>
            <person name="Topkara A.R."/>
            <person name="Saygin H."/>
        </authorList>
    </citation>
    <scope>NUCLEOTIDE SEQUENCE [LARGE SCALE GENOMIC DNA]</scope>
    <source>
        <strain evidence="3 4">M3C6</strain>
    </source>
</reference>
<name>A0ABW7A7F8_9ACTN</name>
<proteinExistence type="predicted"/>
<keyword evidence="4" id="KW-1185">Reference proteome</keyword>
<dbReference type="GO" id="GO:0008168">
    <property type="term" value="F:methyltransferase activity"/>
    <property type="evidence" value="ECO:0007669"/>
    <property type="project" value="UniProtKB-KW"/>
</dbReference>
<dbReference type="Gene3D" id="3.40.50.150">
    <property type="entry name" value="Vaccinia Virus protein VP39"/>
    <property type="match status" value="1"/>
</dbReference>
<dbReference type="InterPro" id="IPR016874">
    <property type="entry name" value="TcmP-like"/>
</dbReference>
<evidence type="ECO:0000313" key="3">
    <source>
        <dbReference type="EMBL" id="MFG1703276.1"/>
    </source>
</evidence>
<keyword evidence="2" id="KW-0808">Transferase</keyword>